<protein>
    <submittedName>
        <fullName evidence="3">Uncharacterized protein</fullName>
    </submittedName>
</protein>
<dbReference type="EMBL" id="QHJG01000016">
    <property type="protein sequence ID" value="PWY55592.1"/>
    <property type="molecule type" value="Genomic_DNA"/>
</dbReference>
<feature type="transmembrane region" description="Helical" evidence="2">
    <location>
        <begin position="166"/>
        <end position="191"/>
    </location>
</feature>
<evidence type="ECO:0000313" key="4">
    <source>
        <dbReference type="EMBL" id="RUR21813.1"/>
    </source>
</evidence>
<feature type="region of interest" description="Disordered" evidence="1">
    <location>
        <begin position="393"/>
        <end position="412"/>
    </location>
</feature>
<dbReference type="Proteomes" id="UP000247152">
    <property type="component" value="Unassembled WGS sequence"/>
</dbReference>
<name>A0A317U537_9GAMM</name>
<reference evidence="4 6" key="2">
    <citation type="submission" date="2018-12" db="EMBL/GenBank/DDBJ databases">
        <title>Legionella sp,whole genome shotgun sequence.</title>
        <authorList>
            <person name="Wu H."/>
        </authorList>
    </citation>
    <scope>NUCLEOTIDE SEQUENCE [LARGE SCALE GENOMIC DNA]</scope>
    <source>
        <strain evidence="6">km489</strain>
        <strain evidence="4">Km489</strain>
    </source>
</reference>
<dbReference type="AlphaFoldDB" id="A0A317U537"/>
<organism evidence="3 5">
    <name type="scientific">Legionella qingyii</name>
    <dbReference type="NCBI Taxonomy" id="2184757"/>
    <lineage>
        <taxon>Bacteria</taxon>
        <taxon>Pseudomonadati</taxon>
        <taxon>Pseudomonadota</taxon>
        <taxon>Gammaproteobacteria</taxon>
        <taxon>Legionellales</taxon>
        <taxon>Legionellaceae</taxon>
        <taxon>Legionella</taxon>
    </lineage>
</organism>
<reference evidence="3 5" key="1">
    <citation type="submission" date="2018-05" db="EMBL/GenBank/DDBJ databases">
        <title>Legionella qingyii sp.nov., whole genome shotgun sequence.</title>
        <authorList>
            <person name="Wu H."/>
            <person name="Zhu Q."/>
            <person name="Hu C."/>
        </authorList>
    </citation>
    <scope>NUCLEOTIDE SEQUENCE [LARGE SCALE GENOMIC DNA]</scope>
    <source>
        <strain evidence="3 5">HEB18</strain>
    </source>
</reference>
<keyword evidence="6" id="KW-1185">Reference proteome</keyword>
<gene>
    <name evidence="3" type="ORF">DGG96_10815</name>
    <name evidence="4" type="ORF">ELY20_11355</name>
</gene>
<keyword evidence="2" id="KW-0812">Transmembrane</keyword>
<feature type="transmembrane region" description="Helical" evidence="2">
    <location>
        <begin position="248"/>
        <end position="270"/>
    </location>
</feature>
<comment type="caution">
    <text evidence="3">The sequence shown here is derived from an EMBL/GenBank/DDBJ whole genome shotgun (WGS) entry which is preliminary data.</text>
</comment>
<dbReference type="EMBL" id="RZGX01000014">
    <property type="protein sequence ID" value="RUR21813.1"/>
    <property type="molecule type" value="Genomic_DNA"/>
</dbReference>
<accession>A0A317U537</accession>
<dbReference type="Proteomes" id="UP000287374">
    <property type="component" value="Unassembled WGS sequence"/>
</dbReference>
<evidence type="ECO:0000313" key="5">
    <source>
        <dbReference type="Proteomes" id="UP000247152"/>
    </source>
</evidence>
<feature type="transmembrane region" description="Helical" evidence="2">
    <location>
        <begin position="212"/>
        <end position="242"/>
    </location>
</feature>
<keyword evidence="2" id="KW-1133">Transmembrane helix</keyword>
<dbReference type="RefSeq" id="WP_110142675.1">
    <property type="nucleotide sequence ID" value="NZ_QHJG01000016.1"/>
</dbReference>
<sequence>MSDLSTKFTDLKLKQLYAHILSHYKNCVGRYLNIYEMYNEMFLAVQFSIESPLSTSSLFLLDREEKDKAYKAFNKIFYALPLFREQVSQKQHKFNPQIPQFNPEVKYVINEYNNYNCHDSRLIDWLILSSILDSHRHSHFHHDTSCCFPSNHHKHDSSSKDDLSKLIAALVIIVIAAAAAVLAFIALAYMLDEFANSIERFCYGEGWLKGALMLATSLAFGAGSTLLTLNFAAAPLIALAVAAGFNPVGVVILGAVLLTIIGAGIGCWAMSMMYDSINASANKESMDPEDPLRFQLTAAEEESLQKKGIDPIAVKCAMVALRAEMAKSLGNEKPIPSFFKRYFDENGSEVNELLTKLRHLRKGELKIVEVGDLCFDCRISQLTYINTQTFYSQQTPPPSYYDLEPSAPPQYF</sequence>
<proteinExistence type="predicted"/>
<evidence type="ECO:0000313" key="3">
    <source>
        <dbReference type="EMBL" id="PWY55592.1"/>
    </source>
</evidence>
<dbReference type="OrthoDB" id="5654191at2"/>
<evidence type="ECO:0000256" key="1">
    <source>
        <dbReference type="SAM" id="MobiDB-lite"/>
    </source>
</evidence>
<evidence type="ECO:0000313" key="6">
    <source>
        <dbReference type="Proteomes" id="UP000287374"/>
    </source>
</evidence>
<keyword evidence="2" id="KW-0472">Membrane</keyword>
<evidence type="ECO:0000256" key="2">
    <source>
        <dbReference type="SAM" id="Phobius"/>
    </source>
</evidence>